<dbReference type="GO" id="GO:0070005">
    <property type="term" value="F:cysteine-type aminopeptidase activity"/>
    <property type="evidence" value="ECO:0007669"/>
    <property type="project" value="InterPro"/>
</dbReference>
<dbReference type="GO" id="GO:0006508">
    <property type="term" value="P:proteolysis"/>
    <property type="evidence" value="ECO:0007669"/>
    <property type="project" value="UniProtKB-KW"/>
</dbReference>
<dbReference type="InterPro" id="IPR004134">
    <property type="entry name" value="Peptidase_C1B"/>
</dbReference>
<dbReference type="GO" id="GO:0009636">
    <property type="term" value="P:response to toxic substance"/>
    <property type="evidence" value="ECO:0007669"/>
    <property type="project" value="TreeGrafter"/>
</dbReference>
<dbReference type="GO" id="GO:0043418">
    <property type="term" value="P:homocysteine catabolic process"/>
    <property type="evidence" value="ECO:0007669"/>
    <property type="project" value="TreeGrafter"/>
</dbReference>
<keyword evidence="1 4" id="KW-0645">Protease</keyword>
<dbReference type="InterPro" id="IPR038765">
    <property type="entry name" value="Papain-like_cys_pep_sf"/>
</dbReference>
<evidence type="ECO:0000256" key="3">
    <source>
        <dbReference type="ARBA" id="ARBA00022807"/>
    </source>
</evidence>
<dbReference type="PATRIC" id="fig|1140003.3.peg.1209"/>
<dbReference type="AlphaFoldDB" id="S0L3Z3"/>
<dbReference type="eggNOG" id="COG3579">
    <property type="taxonomic scope" value="Bacteria"/>
</dbReference>
<dbReference type="PROSITE" id="PS00139">
    <property type="entry name" value="THIOL_PROTEASE_CYS"/>
    <property type="match status" value="1"/>
</dbReference>
<dbReference type="GO" id="GO:0005737">
    <property type="term" value="C:cytoplasm"/>
    <property type="evidence" value="ECO:0007669"/>
    <property type="project" value="TreeGrafter"/>
</dbReference>
<comment type="similarity">
    <text evidence="4">Belongs to the peptidase C1 family.</text>
</comment>
<proteinExistence type="inferred from homology"/>
<protein>
    <recommendedName>
        <fullName evidence="4">Aminopeptidase</fullName>
    </recommendedName>
</protein>
<evidence type="ECO:0000256" key="5">
    <source>
        <dbReference type="PIRSR" id="PIRSR005700-1"/>
    </source>
</evidence>
<dbReference type="OrthoDB" id="1111399at2"/>
<dbReference type="CDD" id="cd00585">
    <property type="entry name" value="Peptidase_C1B"/>
    <property type="match status" value="1"/>
</dbReference>
<evidence type="ECO:0000256" key="1">
    <source>
        <dbReference type="ARBA" id="ARBA00022670"/>
    </source>
</evidence>
<dbReference type="InterPro" id="IPR000169">
    <property type="entry name" value="Pept_cys_AS"/>
</dbReference>
<comment type="caution">
    <text evidence="6">The sequence shown here is derived from an EMBL/GenBank/DDBJ whole genome shotgun (WGS) entry which is preliminary data.</text>
</comment>
<dbReference type="EMBL" id="ASWO01000005">
    <property type="protein sequence ID" value="EOT83702.1"/>
    <property type="molecule type" value="Genomic_DNA"/>
</dbReference>
<keyword evidence="7" id="KW-1185">Reference proteome</keyword>
<feature type="active site" evidence="5">
    <location>
        <position position="68"/>
    </location>
</feature>
<keyword evidence="4" id="KW-0031">Aminopeptidase</keyword>
<feature type="active site" evidence="5">
    <location>
        <position position="362"/>
    </location>
</feature>
<sequence>MKGLTKELIQEIQHSTENKSYRVAQHAVTTNGIFKAAQNIQAINENYFNFSVDIDDHLVTNQNHSGRCWMFACLNILRSHIETQYEIENFELSQNYLYFWDKLEKANYFYQQILATANKKLASRTVQYLLTTPQQDGGDWNLVLSLVEKYGLVPHYAMNETSCSIDSTELNTILNRKLRKDAYAIREMVDHHAKHCEVEMYIKHQLKIIYTILCTSLGTPPETFDFTFRTKTNTFEQYPNLTPLQFYQEYLTLDLTDYVAIINVPDESMPFHQLYQVQLSDNMIDGIPNYYVNVPIEQMKEFTIAQLKASEPVFFGCDVLKYFDRTKGIMSYDLYDFDALFDTTFTMPKGPRFVYRESLPTHAMVIGGVHIVNEQPIRWKVENSWGREIGDKGFFVMDDAWMSEFVYEVVIKKEFLSKDVLSVLEQEPTVLPFWNPMNPIAAQK</sequence>
<dbReference type="PANTHER" id="PTHR10363:SF2">
    <property type="entry name" value="BLEOMYCIN HYDROLASE"/>
    <property type="match status" value="1"/>
</dbReference>
<evidence type="ECO:0000313" key="7">
    <source>
        <dbReference type="Proteomes" id="UP000015961"/>
    </source>
</evidence>
<reference evidence="6 7" key="1">
    <citation type="submission" date="2013-03" db="EMBL/GenBank/DDBJ databases">
        <title>The Genome Sequence of Enterococcus sulfureus ATCC_49903 (PacBio/Illumina hybrid assembly).</title>
        <authorList>
            <consortium name="The Broad Institute Genomics Platform"/>
            <consortium name="The Broad Institute Genome Sequencing Center for Infectious Disease"/>
            <person name="Earl A."/>
            <person name="Russ C."/>
            <person name="Gilmore M."/>
            <person name="Surin D."/>
            <person name="Walker B."/>
            <person name="Young S."/>
            <person name="Zeng Q."/>
            <person name="Gargeya S."/>
            <person name="Fitzgerald M."/>
            <person name="Haas B."/>
            <person name="Abouelleil A."/>
            <person name="Allen A.W."/>
            <person name="Alvarado L."/>
            <person name="Arachchi H.M."/>
            <person name="Berlin A.M."/>
            <person name="Chapman S.B."/>
            <person name="Gainer-Dewar J."/>
            <person name="Goldberg J."/>
            <person name="Griggs A."/>
            <person name="Gujja S."/>
            <person name="Hansen M."/>
            <person name="Howarth C."/>
            <person name="Imamovic A."/>
            <person name="Ireland A."/>
            <person name="Larimer J."/>
            <person name="McCowan C."/>
            <person name="Murphy C."/>
            <person name="Pearson M."/>
            <person name="Poon T.W."/>
            <person name="Priest M."/>
            <person name="Roberts A."/>
            <person name="Saif S."/>
            <person name="Shea T."/>
            <person name="Sisk P."/>
            <person name="Sykes S."/>
            <person name="Wortman J."/>
            <person name="Nusbaum C."/>
            <person name="Birren B."/>
        </authorList>
    </citation>
    <scope>NUCLEOTIDE SEQUENCE [LARGE SCALE GENOMIC DNA]</scope>
    <source>
        <strain evidence="6 7">ATCC 49903</strain>
    </source>
</reference>
<name>S0L3Z3_9ENTE</name>
<evidence type="ECO:0000256" key="2">
    <source>
        <dbReference type="ARBA" id="ARBA00022801"/>
    </source>
</evidence>
<dbReference type="PIRSF" id="PIRSF005700">
    <property type="entry name" value="PepC"/>
    <property type="match status" value="1"/>
</dbReference>
<dbReference type="Proteomes" id="UP000015961">
    <property type="component" value="Unassembled WGS sequence"/>
</dbReference>
<dbReference type="Gene3D" id="3.90.70.10">
    <property type="entry name" value="Cysteine proteinases"/>
    <property type="match status" value="1"/>
</dbReference>
<dbReference type="STRING" id="1140003.OMY_01253"/>
<gene>
    <name evidence="6" type="ORF">I573_01427</name>
</gene>
<evidence type="ECO:0000256" key="4">
    <source>
        <dbReference type="PIRNR" id="PIRNR005700"/>
    </source>
</evidence>
<evidence type="ECO:0000313" key="6">
    <source>
        <dbReference type="EMBL" id="EOT83702.1"/>
    </source>
</evidence>
<dbReference type="Pfam" id="PF03051">
    <property type="entry name" value="Peptidase_C1_2"/>
    <property type="match status" value="1"/>
</dbReference>
<feature type="active site" evidence="5">
    <location>
        <position position="383"/>
    </location>
</feature>
<organism evidence="6 7">
    <name type="scientific">Enterococcus sulfureus ATCC 49903</name>
    <dbReference type="NCBI Taxonomy" id="1140003"/>
    <lineage>
        <taxon>Bacteria</taxon>
        <taxon>Bacillati</taxon>
        <taxon>Bacillota</taxon>
        <taxon>Bacilli</taxon>
        <taxon>Lactobacillales</taxon>
        <taxon>Enterococcaceae</taxon>
        <taxon>Enterococcus</taxon>
    </lineage>
</organism>
<dbReference type="PANTHER" id="PTHR10363">
    <property type="entry name" value="BLEOMYCIN HYDROLASE"/>
    <property type="match status" value="1"/>
</dbReference>
<keyword evidence="2 4" id="KW-0378">Hydrolase</keyword>
<accession>S0L3Z3</accession>
<dbReference type="SUPFAM" id="SSF54001">
    <property type="entry name" value="Cysteine proteinases"/>
    <property type="match status" value="1"/>
</dbReference>
<keyword evidence="3 4" id="KW-0788">Thiol protease</keyword>